<dbReference type="Proteomes" id="UP000285777">
    <property type="component" value="Unassembled WGS sequence"/>
</dbReference>
<organism evidence="1 2">
    <name type="scientific">Phocaeicola vulgatus</name>
    <name type="common">Bacteroides vulgatus</name>
    <dbReference type="NCBI Taxonomy" id="821"/>
    <lineage>
        <taxon>Bacteria</taxon>
        <taxon>Pseudomonadati</taxon>
        <taxon>Bacteroidota</taxon>
        <taxon>Bacteroidia</taxon>
        <taxon>Bacteroidales</taxon>
        <taxon>Bacteroidaceae</taxon>
        <taxon>Phocaeicola</taxon>
    </lineage>
</organism>
<evidence type="ECO:0000313" key="1">
    <source>
        <dbReference type="EMBL" id="RHI92175.1"/>
    </source>
</evidence>
<dbReference type="RefSeq" id="WP_147395647.1">
    <property type="nucleotide sequence ID" value="NZ_CAXTCG010000009.1"/>
</dbReference>
<reference evidence="1 2" key="1">
    <citation type="submission" date="2018-08" db="EMBL/GenBank/DDBJ databases">
        <title>A genome reference for cultivated species of the human gut microbiota.</title>
        <authorList>
            <person name="Zou Y."/>
            <person name="Xue W."/>
            <person name="Luo G."/>
        </authorList>
    </citation>
    <scope>NUCLEOTIDE SEQUENCE [LARGE SCALE GENOMIC DNA]</scope>
    <source>
        <strain evidence="1 2">AM13-21</strain>
    </source>
</reference>
<gene>
    <name evidence="1" type="ORF">DW150_08220</name>
</gene>
<dbReference type="EMBL" id="QRLF01000011">
    <property type="protein sequence ID" value="RHI92175.1"/>
    <property type="molecule type" value="Genomic_DNA"/>
</dbReference>
<accession>A0A415BT57</accession>
<sequence>MCGTETGKRVKDKTVTGPTMGLTCNKGEPKVRPSLSFYRCTAYFAAGMKGPIIIHICKKEGFSLLSALITPIGFIVFKQYPDLPVIHILPDSVSH</sequence>
<comment type="caution">
    <text evidence="1">The sequence shown here is derived from an EMBL/GenBank/DDBJ whole genome shotgun (WGS) entry which is preliminary data.</text>
</comment>
<proteinExistence type="predicted"/>
<name>A0A415BT57_PHOVU</name>
<protein>
    <submittedName>
        <fullName evidence="1">Uncharacterized protein</fullName>
    </submittedName>
</protein>
<dbReference type="AlphaFoldDB" id="A0A415BT57"/>
<evidence type="ECO:0000313" key="2">
    <source>
        <dbReference type="Proteomes" id="UP000285777"/>
    </source>
</evidence>